<name>A0A1C5HVH1_9ACTN</name>
<proteinExistence type="predicted"/>
<protein>
    <submittedName>
        <fullName evidence="2">Phosphotransferase enzyme family protein</fullName>
    </submittedName>
</protein>
<dbReference type="AlphaFoldDB" id="A0A1C5HVH1"/>
<accession>A0A1C5HVH1</accession>
<reference evidence="2 3" key="1">
    <citation type="submission" date="2016-06" db="EMBL/GenBank/DDBJ databases">
        <authorList>
            <person name="Kjaerup R.B."/>
            <person name="Dalgaard T.S."/>
            <person name="Juul-Madsen H.R."/>
        </authorList>
    </citation>
    <scope>NUCLEOTIDE SEQUENCE [LARGE SCALE GENOMIC DNA]</scope>
    <source>
        <strain evidence="2 3">DSM 43904</strain>
    </source>
</reference>
<keyword evidence="2" id="KW-0808">Transferase</keyword>
<dbReference type="Pfam" id="PF01636">
    <property type="entry name" value="APH"/>
    <property type="match status" value="1"/>
</dbReference>
<dbReference type="RefSeq" id="WP_088993797.1">
    <property type="nucleotide sequence ID" value="NZ_LT607750.1"/>
</dbReference>
<sequence length="430" mass="46320">MSAPATAVDIDVIVTAGPRRVLGRRRDGALVLPRLRLTASWPPPSSQLPGAVAAETGLRVALLEPLDTTLFVAEPVDGEPTAGYGWHDATAFGAASVRHWLDRSAPAGRPAWYRPGWFAAATGWLDGVLAGRGARRTGPVSQIRHWTTSTVLRAPTTDGAVFLKAALPHLVAEPRVIAELARSWPRAVPQVLAHSAEHGWWLSADFGAQPPARDGAAALRLLARVQAATVGRTGPLEAAGCPVLTLDDLADRVPALTRRAEVWDRAGTGPVGLTGVAMWLQDRCAELDDLDLPPSLTHGDLHPDNAADRPDGPLLFDWSFARIAHPLFDLAGWLHQVAEPEARRQVDAYLDGWRQLASLGELREAWRVAKPVAALVELVKFVDLMDRTGPGYAFDYLPMAAVWARRILDAAAGRDAHLTGWCDPRPARLG</sequence>
<dbReference type="InterPro" id="IPR011009">
    <property type="entry name" value="Kinase-like_dom_sf"/>
</dbReference>
<feature type="domain" description="Aminoglycoside phosphotransferase" evidence="1">
    <location>
        <begin position="150"/>
        <end position="357"/>
    </location>
</feature>
<dbReference type="SUPFAM" id="SSF56112">
    <property type="entry name" value="Protein kinase-like (PK-like)"/>
    <property type="match status" value="1"/>
</dbReference>
<keyword evidence="3" id="KW-1185">Reference proteome</keyword>
<dbReference type="GO" id="GO:0016740">
    <property type="term" value="F:transferase activity"/>
    <property type="evidence" value="ECO:0007669"/>
    <property type="project" value="UniProtKB-KW"/>
</dbReference>
<gene>
    <name evidence="2" type="ORF">GA0070609_2313</name>
</gene>
<evidence type="ECO:0000259" key="1">
    <source>
        <dbReference type="Pfam" id="PF01636"/>
    </source>
</evidence>
<dbReference type="InterPro" id="IPR002575">
    <property type="entry name" value="Aminoglycoside_PTrfase"/>
</dbReference>
<evidence type="ECO:0000313" key="2">
    <source>
        <dbReference type="EMBL" id="SCG50010.1"/>
    </source>
</evidence>
<organism evidence="2 3">
    <name type="scientific">Micromonospora echinaurantiaca</name>
    <dbReference type="NCBI Taxonomy" id="47857"/>
    <lineage>
        <taxon>Bacteria</taxon>
        <taxon>Bacillati</taxon>
        <taxon>Actinomycetota</taxon>
        <taxon>Actinomycetes</taxon>
        <taxon>Micromonosporales</taxon>
        <taxon>Micromonosporaceae</taxon>
        <taxon>Micromonospora</taxon>
    </lineage>
</organism>
<evidence type="ECO:0000313" key="3">
    <source>
        <dbReference type="Proteomes" id="UP000198217"/>
    </source>
</evidence>
<dbReference type="Gene3D" id="3.90.1200.10">
    <property type="match status" value="1"/>
</dbReference>
<dbReference type="Proteomes" id="UP000198217">
    <property type="component" value="Chromosome I"/>
</dbReference>
<dbReference type="EMBL" id="LT607750">
    <property type="protein sequence ID" value="SCG50010.1"/>
    <property type="molecule type" value="Genomic_DNA"/>
</dbReference>